<sequence>MPWSEAIGLLFPFILIIGGFCWWAYMMWSIK</sequence>
<keyword evidence="1" id="KW-0812">Transmembrane</keyword>
<organism evidence="2 3">
    <name type="scientific">Pseudomonas phage PN09</name>
    <dbReference type="NCBI Taxonomy" id="2782564"/>
    <lineage>
        <taxon>Viruses</taxon>
        <taxon>Duplodnaviria</taxon>
        <taxon>Heunggongvirae</taxon>
        <taxon>Uroviricota</taxon>
        <taxon>Caudoviricetes</taxon>
        <taxon>Vandenendeviridae</taxon>
        <taxon>Gorskivirinae</taxon>
        <taxon>Otagovirus</taxon>
        <taxon>Otagovirus PN09</taxon>
    </lineage>
</organism>
<keyword evidence="1" id="KW-0472">Membrane</keyword>
<keyword evidence="1" id="KW-1133">Transmembrane helix</keyword>
<accession>A0A7S7YC02</accession>
<proteinExistence type="predicted"/>
<reference evidence="2" key="1">
    <citation type="submission" date="2020-10" db="EMBL/GenBank/DDBJ databases">
        <authorList>
            <person name="Ni P."/>
        </authorList>
    </citation>
    <scope>NUCLEOTIDE SEQUENCE</scope>
</reference>
<name>A0A7S7YC02_9CAUD</name>
<gene>
    <name evidence="2" type="ORF">PN09_147</name>
</gene>
<keyword evidence="3" id="KW-1185">Reference proteome</keyword>
<dbReference type="EMBL" id="MW175491">
    <property type="protein sequence ID" value="QPB10568.1"/>
    <property type="molecule type" value="Genomic_DNA"/>
</dbReference>
<dbReference type="Proteomes" id="UP000605974">
    <property type="component" value="Segment"/>
</dbReference>
<evidence type="ECO:0000313" key="3">
    <source>
        <dbReference type="Proteomes" id="UP000605974"/>
    </source>
</evidence>
<evidence type="ECO:0000313" key="2">
    <source>
        <dbReference type="EMBL" id="QPB10568.1"/>
    </source>
</evidence>
<protein>
    <submittedName>
        <fullName evidence="2">Uncharacterized protein</fullName>
    </submittedName>
</protein>
<feature type="transmembrane region" description="Helical" evidence="1">
    <location>
        <begin position="6"/>
        <end position="25"/>
    </location>
</feature>
<evidence type="ECO:0000256" key="1">
    <source>
        <dbReference type="SAM" id="Phobius"/>
    </source>
</evidence>